<dbReference type="InterPro" id="IPR002048">
    <property type="entry name" value="EF_hand_dom"/>
</dbReference>
<keyword evidence="1" id="KW-0677">Repeat</keyword>
<dbReference type="PROSITE" id="PS50222">
    <property type="entry name" value="EF_HAND_2"/>
    <property type="match status" value="1"/>
</dbReference>
<evidence type="ECO:0000259" key="5">
    <source>
        <dbReference type="PROSITE" id="PS50011"/>
    </source>
</evidence>
<dbReference type="PANTHER" id="PTHR24198">
    <property type="entry name" value="ANKYRIN REPEAT AND PROTEIN KINASE DOMAIN-CONTAINING PROTEIN"/>
    <property type="match status" value="1"/>
</dbReference>
<evidence type="ECO:0000313" key="8">
    <source>
        <dbReference type="EMBL" id="VFT84106.1"/>
    </source>
</evidence>
<sequence length="1315" mass="146237">MDKTLLEVVEEGRVEMVKEALQATHANELNAFGTVNNMACTPLMLAAQVGNIDVVECLLSEETLQLNLVNDRGATALAIASEVGHADIVALLVTHPSVELNTLDNEKNTPLILATKGGYTDVVRVLMDQPDVRVYHENSSAEGCSTALRMAVEQGNFEIVRLLVARSDSRAHSPRRPKQLPRSELIFEVVNILKYRRDAFLLACARGHGDMVTLFLECNDIDLHVADSHGDTPLVVAARGGFSEIARQILYHPRFRDKARVGRKVSQDWLAHQEAQVALHEAVAHRHGDTVDLLWSFFLSLKDDGVLLFACSQGRMEAVEAVLARNPIASTIVTKDQCNALVVACRDGQIDVTRFLLAREDFKPHATDTIGLATMFHAMSNGHAQVVDLLLGALWTTDESMQLFRTQATNYLPHALANKQFDLASLLIAHGCSNVPLRHDAKLVLEWLAPFLTPASATSLLLQDLPIIVDSTTGLITSRESHLHTWPTFFDPTIGVDPRVRHATIDNVLAHMAHVDSQKALVTELAYIHDKNKRTVLELTDAATREKLQSYLYFCGRYELLDDVPPIHVSATSVVVGALDHGLFKQVFRDCAPAGKMTKARFDECWDILGRPTDPLKTEFASWDRDHNGYLSEDEFLLRCDQYFGGKANVALKFMRHEEAYLREVEMRDRNAFHPNFVVGKLPGADAATVASHVQSLELYGGLKMSKYPHMLVMRAADRSLDDIFRKEKPDQNRIRVMVMEICQALQHVHNKDVVHGDLKKLNVVRVHNRLQLIDLDASAAVGSLHGAKFSSGLLPPEMFYQLQRDTQEEKYKAYWEDKTRNDSELWDKVKPRGHGRWVVRCFHDAPLPDGLYTPIKADPSQDVWALGCMIFALCTGSDFNAMNSNQDVEDDNIGQAASWTDAQVQARVDARVTNSWARVLVKKLLKVDPTNRPTIDQVLDNFNVDEATELRAIVEDIDIRVKNIGTTVNAVYALSQEGLKQLAQTKDDLMRGIFEATEVSVPTSFVILPFDLRERVARADPSLDANKVLTDMAGFVVVCVNTVEKFAEAIHTNLSMNDVLKNIHAAAFKTETLYLYLIDEVDGMPVVPTEASAVYPLKIKVKHPKFARFMTAAMPFLQTGFKILNVANMLARFVSWPGVPSIKPEVLASVQEMVTNARAKSTVVDFQVVEASVQTKDAHAPVQHVRGAALRELVRFFETEDAKKDFAGLKRTYAENGQVVWTTQATVAAIEAKKVVRPAMGDAVTPPRLLSPQSGNSSSKGGCGTEKTAQDVYLELLNDHFGKDDKTDDAKKPKQTFEVDRDDTPTTCNNCCCM</sequence>
<evidence type="ECO:0000256" key="1">
    <source>
        <dbReference type="ARBA" id="ARBA00022737"/>
    </source>
</evidence>
<dbReference type="SMART" id="SM00248">
    <property type="entry name" value="ANK"/>
    <property type="match status" value="8"/>
</dbReference>
<dbReference type="PROSITE" id="PS00018">
    <property type="entry name" value="EF_HAND_1"/>
    <property type="match status" value="1"/>
</dbReference>
<dbReference type="EMBL" id="CAADRA010003754">
    <property type="protein sequence ID" value="VFT84106.1"/>
    <property type="molecule type" value="Genomic_DNA"/>
</dbReference>
<feature type="domain" description="Protein kinase" evidence="5">
    <location>
        <begin position="573"/>
        <end position="945"/>
    </location>
</feature>
<dbReference type="EMBL" id="VJMH01003742">
    <property type="protein sequence ID" value="KAF0704994.1"/>
    <property type="molecule type" value="Genomic_DNA"/>
</dbReference>
<comment type="similarity">
    <text evidence="3">Belongs to the protein kinase superfamily. Ser/Thr protein kinase family. CDPK subfamily.</text>
</comment>
<keyword evidence="9" id="KW-1185">Reference proteome</keyword>
<dbReference type="SMART" id="SM00220">
    <property type="entry name" value="S_TKc"/>
    <property type="match status" value="1"/>
</dbReference>
<evidence type="ECO:0000256" key="3">
    <source>
        <dbReference type="ARBA" id="ARBA00024334"/>
    </source>
</evidence>
<name>A0A485KI13_9STRA</name>
<reference evidence="8 9" key="1">
    <citation type="submission" date="2019-03" db="EMBL/GenBank/DDBJ databases">
        <authorList>
            <person name="Gaulin E."/>
            <person name="Dumas B."/>
        </authorList>
    </citation>
    <scope>NUCLEOTIDE SEQUENCE [LARGE SCALE GENOMIC DNA]</scope>
    <source>
        <strain evidence="8">CBS 568.67</strain>
    </source>
</reference>
<reference evidence="7" key="2">
    <citation type="submission" date="2019-06" db="EMBL/GenBank/DDBJ databases">
        <title>Genomics analysis of Aphanomyces spp. identifies a new class of oomycete effector associated with host adaptation.</title>
        <authorList>
            <person name="Gaulin E."/>
        </authorList>
    </citation>
    <scope>NUCLEOTIDE SEQUENCE</scope>
    <source>
        <strain evidence="7">CBS 578.67</strain>
    </source>
</reference>
<gene>
    <name evidence="8" type="primary">Aste57867_7178</name>
    <name evidence="7" type="ORF">As57867_007153</name>
    <name evidence="8" type="ORF">ASTE57867_7178</name>
</gene>
<feature type="domain" description="EF-hand" evidence="6">
    <location>
        <begin position="611"/>
        <end position="646"/>
    </location>
</feature>
<evidence type="ECO:0000259" key="6">
    <source>
        <dbReference type="PROSITE" id="PS50222"/>
    </source>
</evidence>
<dbReference type="Proteomes" id="UP000332933">
    <property type="component" value="Unassembled WGS sequence"/>
</dbReference>
<dbReference type="PANTHER" id="PTHR24198:SF165">
    <property type="entry name" value="ANKYRIN REPEAT-CONTAINING PROTEIN-RELATED"/>
    <property type="match status" value="1"/>
</dbReference>
<dbReference type="InterPro" id="IPR000719">
    <property type="entry name" value="Prot_kinase_dom"/>
</dbReference>
<organism evidence="8 9">
    <name type="scientific">Aphanomyces stellatus</name>
    <dbReference type="NCBI Taxonomy" id="120398"/>
    <lineage>
        <taxon>Eukaryota</taxon>
        <taxon>Sar</taxon>
        <taxon>Stramenopiles</taxon>
        <taxon>Oomycota</taxon>
        <taxon>Saprolegniomycetes</taxon>
        <taxon>Saprolegniales</taxon>
        <taxon>Verrucalvaceae</taxon>
        <taxon>Aphanomyces</taxon>
    </lineage>
</organism>
<evidence type="ECO:0000313" key="9">
    <source>
        <dbReference type="Proteomes" id="UP000332933"/>
    </source>
</evidence>
<dbReference type="InterPro" id="IPR036770">
    <property type="entry name" value="Ankyrin_rpt-contain_sf"/>
</dbReference>
<keyword evidence="2" id="KW-0040">ANK repeat</keyword>
<evidence type="ECO:0000256" key="4">
    <source>
        <dbReference type="SAM" id="MobiDB-lite"/>
    </source>
</evidence>
<dbReference type="GO" id="GO:0005509">
    <property type="term" value="F:calcium ion binding"/>
    <property type="evidence" value="ECO:0007669"/>
    <property type="project" value="InterPro"/>
</dbReference>
<accession>A0A485KI13</accession>
<dbReference type="Pfam" id="PF12796">
    <property type="entry name" value="Ank_2"/>
    <property type="match status" value="2"/>
</dbReference>
<proteinExistence type="inferred from homology"/>
<dbReference type="PROSITE" id="PS50011">
    <property type="entry name" value="PROTEIN_KINASE_DOM"/>
    <property type="match status" value="1"/>
</dbReference>
<evidence type="ECO:0000313" key="7">
    <source>
        <dbReference type="EMBL" id="KAF0704994.1"/>
    </source>
</evidence>
<dbReference type="Gene3D" id="1.25.40.20">
    <property type="entry name" value="Ankyrin repeat-containing domain"/>
    <property type="match status" value="4"/>
</dbReference>
<dbReference type="SUPFAM" id="SSF48403">
    <property type="entry name" value="Ankyrin repeat"/>
    <property type="match status" value="2"/>
</dbReference>
<dbReference type="GO" id="GO:0004672">
    <property type="term" value="F:protein kinase activity"/>
    <property type="evidence" value="ECO:0007669"/>
    <property type="project" value="InterPro"/>
</dbReference>
<dbReference type="OrthoDB" id="430340at2759"/>
<dbReference type="InterPro" id="IPR011009">
    <property type="entry name" value="Kinase-like_dom_sf"/>
</dbReference>
<evidence type="ECO:0000256" key="2">
    <source>
        <dbReference type="ARBA" id="ARBA00023043"/>
    </source>
</evidence>
<dbReference type="GO" id="GO:0005524">
    <property type="term" value="F:ATP binding"/>
    <property type="evidence" value="ECO:0007669"/>
    <property type="project" value="InterPro"/>
</dbReference>
<dbReference type="SUPFAM" id="SSF56112">
    <property type="entry name" value="Protein kinase-like (PK-like)"/>
    <property type="match status" value="1"/>
</dbReference>
<feature type="compositionally biased region" description="Polar residues" evidence="4">
    <location>
        <begin position="1252"/>
        <end position="1261"/>
    </location>
</feature>
<feature type="region of interest" description="Disordered" evidence="4">
    <location>
        <begin position="1244"/>
        <end position="1265"/>
    </location>
</feature>
<dbReference type="InterPro" id="IPR002110">
    <property type="entry name" value="Ankyrin_rpt"/>
</dbReference>
<protein>
    <submittedName>
        <fullName evidence="8">Aste57867_7178 protein</fullName>
    </submittedName>
</protein>
<dbReference type="InterPro" id="IPR018247">
    <property type="entry name" value="EF_Hand_1_Ca_BS"/>
</dbReference>
<dbReference type="Gene3D" id="1.10.510.10">
    <property type="entry name" value="Transferase(Phosphotransferase) domain 1"/>
    <property type="match status" value="1"/>
</dbReference>
<dbReference type="Pfam" id="PF00069">
    <property type="entry name" value="Pkinase"/>
    <property type="match status" value="2"/>
</dbReference>